<accession>A0A022QUJ6</accession>
<dbReference type="InterPro" id="IPR036047">
    <property type="entry name" value="F-box-like_dom_sf"/>
</dbReference>
<protein>
    <submittedName>
        <fullName evidence="3">Uncharacterized protein</fullName>
    </submittedName>
</protein>
<dbReference type="InterPro" id="IPR053781">
    <property type="entry name" value="F-box_AtFBL13-like"/>
</dbReference>
<dbReference type="InterPro" id="IPR032675">
    <property type="entry name" value="LRR_dom_sf"/>
</dbReference>
<dbReference type="PANTHER" id="PTHR34223">
    <property type="entry name" value="OS11G0201299 PROTEIN"/>
    <property type="match status" value="1"/>
</dbReference>
<dbReference type="eggNOG" id="ENOG502S269">
    <property type="taxonomic scope" value="Eukaryota"/>
</dbReference>
<dbReference type="Gene3D" id="3.80.10.10">
    <property type="entry name" value="Ribonuclease Inhibitor"/>
    <property type="match status" value="1"/>
</dbReference>
<gene>
    <name evidence="3" type="ORF">MIMGU_mgv1a018462mg</name>
</gene>
<feature type="non-terminal residue" evidence="3">
    <location>
        <position position="412"/>
    </location>
</feature>
<dbReference type="Proteomes" id="UP000030748">
    <property type="component" value="Unassembled WGS sequence"/>
</dbReference>
<dbReference type="SUPFAM" id="SSF81383">
    <property type="entry name" value="F-box domain"/>
    <property type="match status" value="1"/>
</dbReference>
<reference evidence="3 4" key="1">
    <citation type="journal article" date="2013" name="Proc. Natl. Acad. Sci. U.S.A.">
        <title>Fine-scale variation in meiotic recombination in Mimulus inferred from population shotgun sequencing.</title>
        <authorList>
            <person name="Hellsten U."/>
            <person name="Wright K.M."/>
            <person name="Jenkins J."/>
            <person name="Shu S."/>
            <person name="Yuan Y."/>
            <person name="Wessler S.R."/>
            <person name="Schmutz J."/>
            <person name="Willis J.H."/>
            <person name="Rokhsar D.S."/>
        </authorList>
    </citation>
    <scope>NUCLEOTIDE SEQUENCE [LARGE SCALE GENOMIC DNA]</scope>
    <source>
        <strain evidence="4">cv. DUN x IM62</strain>
    </source>
</reference>
<keyword evidence="4" id="KW-1185">Reference proteome</keyword>
<dbReference type="InterPro" id="IPR001810">
    <property type="entry name" value="F-box_dom"/>
</dbReference>
<feature type="domain" description="F-box" evidence="1">
    <location>
        <begin position="4"/>
        <end position="43"/>
    </location>
</feature>
<evidence type="ECO:0000259" key="1">
    <source>
        <dbReference type="Pfam" id="PF00646"/>
    </source>
</evidence>
<dbReference type="PANTHER" id="PTHR34223:SF51">
    <property type="entry name" value="OS06G0556300 PROTEIN"/>
    <property type="match status" value="1"/>
</dbReference>
<dbReference type="SUPFAM" id="SSF52047">
    <property type="entry name" value="RNI-like"/>
    <property type="match status" value="1"/>
</dbReference>
<dbReference type="CDD" id="cd22160">
    <property type="entry name" value="F-box_AtFBL13-like"/>
    <property type="match status" value="1"/>
</dbReference>
<dbReference type="InterPro" id="IPR053197">
    <property type="entry name" value="F-box_SCFL_complex_component"/>
</dbReference>
<sequence>MDRISELSNDILQRILSLLSQEDAVRTSVLSKSWRDIWCTRPNLDLSDTNFKHEFLSTVDKTLQRYSDQKICLEKFQLSMSLYYSHSELKSVWFLEKWIRALTNMGVKEFRLSIYSKDSRRRRRRVKLPSVVFEAEFLEDLHVEGFMFDRTTIERNILSNHLKKLHLEKVHIEDRIFQKIISSCPLIETMILKSCKSIEIYPPSLETIRITRGIILFQKGAEFCNLSSLSLREVLISSCSSCRFPKSIEESQLFIDAPNIDSFVYHGFDIPSISFSTTSREWSSTLRFLFRDDPSLWLLKLRKLLESLSRSEISLGISQHYINAEDIFKENHDLVQDIKDENKAAVVVEELKLQGDLSYFLPVSNGLFSICRPRKIGNVSYTDAESVLKNLMQREGGNQDELRQLWLPDLEE</sequence>
<dbReference type="Pfam" id="PF24758">
    <property type="entry name" value="LRR_At5g56370"/>
    <property type="match status" value="1"/>
</dbReference>
<dbReference type="Pfam" id="PF00646">
    <property type="entry name" value="F-box"/>
    <property type="match status" value="1"/>
</dbReference>
<name>A0A022QUJ6_ERYGU</name>
<evidence type="ECO:0000313" key="3">
    <source>
        <dbReference type="EMBL" id="EYU30200.1"/>
    </source>
</evidence>
<evidence type="ECO:0000259" key="2">
    <source>
        <dbReference type="Pfam" id="PF24758"/>
    </source>
</evidence>
<feature type="domain" description="F-box/LRR-repeat protein 15/At3g58940/PEG3-like LRR" evidence="2">
    <location>
        <begin position="95"/>
        <end position="276"/>
    </location>
</feature>
<dbReference type="InterPro" id="IPR055411">
    <property type="entry name" value="LRR_FXL15/At3g58940/PEG3-like"/>
</dbReference>
<dbReference type="EMBL" id="KI631110">
    <property type="protein sequence ID" value="EYU30200.1"/>
    <property type="molecule type" value="Genomic_DNA"/>
</dbReference>
<dbReference type="AlphaFoldDB" id="A0A022QUJ6"/>
<dbReference type="STRING" id="4155.A0A022QUJ6"/>
<organism evidence="3 4">
    <name type="scientific">Erythranthe guttata</name>
    <name type="common">Yellow monkey flower</name>
    <name type="synonym">Mimulus guttatus</name>
    <dbReference type="NCBI Taxonomy" id="4155"/>
    <lineage>
        <taxon>Eukaryota</taxon>
        <taxon>Viridiplantae</taxon>
        <taxon>Streptophyta</taxon>
        <taxon>Embryophyta</taxon>
        <taxon>Tracheophyta</taxon>
        <taxon>Spermatophyta</taxon>
        <taxon>Magnoliopsida</taxon>
        <taxon>eudicotyledons</taxon>
        <taxon>Gunneridae</taxon>
        <taxon>Pentapetalae</taxon>
        <taxon>asterids</taxon>
        <taxon>lamiids</taxon>
        <taxon>Lamiales</taxon>
        <taxon>Phrymaceae</taxon>
        <taxon>Erythranthe</taxon>
    </lineage>
</organism>
<proteinExistence type="predicted"/>
<evidence type="ECO:0000313" key="4">
    <source>
        <dbReference type="Proteomes" id="UP000030748"/>
    </source>
</evidence>